<dbReference type="InterPro" id="IPR026960">
    <property type="entry name" value="RVT-Znf"/>
</dbReference>
<feature type="domain" description="Reverse transcriptase zinc-binding" evidence="1">
    <location>
        <begin position="277"/>
        <end position="374"/>
    </location>
</feature>
<evidence type="ECO:0000259" key="1">
    <source>
        <dbReference type="Pfam" id="PF13966"/>
    </source>
</evidence>
<comment type="caution">
    <text evidence="2">The sequence shown here is derived from an EMBL/GenBank/DDBJ whole genome shotgun (WGS) entry which is preliminary data.</text>
</comment>
<keyword evidence="3" id="KW-1185">Reference proteome</keyword>
<accession>A0A834FYH9</accession>
<reference evidence="2" key="1">
    <citation type="submission" date="2019-11" db="EMBL/GenBank/DDBJ databases">
        <authorList>
            <person name="Liu Y."/>
            <person name="Hou J."/>
            <person name="Li T.-Q."/>
            <person name="Guan C.-H."/>
            <person name="Wu X."/>
            <person name="Wu H.-Z."/>
            <person name="Ling F."/>
            <person name="Zhang R."/>
            <person name="Shi X.-G."/>
            <person name="Ren J.-P."/>
            <person name="Chen E.-F."/>
            <person name="Sun J.-M."/>
        </authorList>
    </citation>
    <scope>NUCLEOTIDE SEQUENCE</scope>
    <source>
        <strain evidence="2">Adult_tree_wgs_1</strain>
        <tissue evidence="2">Leaves</tissue>
    </source>
</reference>
<dbReference type="PANTHER" id="PTHR33116">
    <property type="entry name" value="REVERSE TRANSCRIPTASE ZINC-BINDING DOMAIN-CONTAINING PROTEIN-RELATED-RELATED"/>
    <property type="match status" value="1"/>
</dbReference>
<dbReference type="Pfam" id="PF13966">
    <property type="entry name" value="zf-RVT"/>
    <property type="match status" value="1"/>
</dbReference>
<evidence type="ECO:0000313" key="2">
    <source>
        <dbReference type="EMBL" id="KAF7112465.1"/>
    </source>
</evidence>
<protein>
    <recommendedName>
        <fullName evidence="1">Reverse transcriptase zinc-binding domain-containing protein</fullName>
    </recommendedName>
</protein>
<proteinExistence type="predicted"/>
<sequence length="462" mass="52578">MGMGIMKDGSKYLGVPTSWGKSKQETLGYIRDRIMAKLQGWKQMIMNPTGKEVLIKDVAQAIPTFPMSCFKFLKMLCQKISSDICRFWWGEKEKGSKIHWIRWKELNEPKECGGLGFRDLQAFNIALLAKQFGRMVQEPNSLWAKVLKASYFPNSSPWEARSGASPSWIWSSLLEGGELLKKGSHWRVGNGGSINVWEDKWLNVRDGFISPPPLVPSNGMPPLKVSDLFQEGVREWDEDKIEALFSREVGSAIQMMPISWTGREDAQVWGLTSSGLYSVKSGYHLAFQLTQRKNRGQDSLATDLCSLLWKKIWHLKVPPRLKHFLWRIIRNAIATIENLFARKCARSPICGLCGAEIESIEHVLFRCEWTAEVWANSGFMFPSPVNRVVSIKRWMVSLIEDWGDRFSEKREIAQRAILSKGMTGLFPAQTECERTPQRLGIPWGVFGSSLFARDVPARIMGK</sequence>
<evidence type="ECO:0000313" key="3">
    <source>
        <dbReference type="Proteomes" id="UP000626092"/>
    </source>
</evidence>
<dbReference type="OrthoDB" id="1717299at2759"/>
<gene>
    <name evidence="2" type="ORF">RHSIM_RhsimUnG0226300</name>
</gene>
<dbReference type="EMBL" id="WJXA01000490">
    <property type="protein sequence ID" value="KAF7112465.1"/>
    <property type="molecule type" value="Genomic_DNA"/>
</dbReference>
<dbReference type="PANTHER" id="PTHR33116:SF86">
    <property type="entry name" value="REVERSE TRANSCRIPTASE DOMAIN-CONTAINING PROTEIN"/>
    <property type="match status" value="1"/>
</dbReference>
<dbReference type="AlphaFoldDB" id="A0A834FYH9"/>
<dbReference type="Proteomes" id="UP000626092">
    <property type="component" value="Unassembled WGS sequence"/>
</dbReference>
<name>A0A834FYH9_RHOSS</name>
<organism evidence="2 3">
    <name type="scientific">Rhododendron simsii</name>
    <name type="common">Sims's rhododendron</name>
    <dbReference type="NCBI Taxonomy" id="118357"/>
    <lineage>
        <taxon>Eukaryota</taxon>
        <taxon>Viridiplantae</taxon>
        <taxon>Streptophyta</taxon>
        <taxon>Embryophyta</taxon>
        <taxon>Tracheophyta</taxon>
        <taxon>Spermatophyta</taxon>
        <taxon>Magnoliopsida</taxon>
        <taxon>eudicotyledons</taxon>
        <taxon>Gunneridae</taxon>
        <taxon>Pentapetalae</taxon>
        <taxon>asterids</taxon>
        <taxon>Ericales</taxon>
        <taxon>Ericaceae</taxon>
        <taxon>Ericoideae</taxon>
        <taxon>Rhodoreae</taxon>
        <taxon>Rhododendron</taxon>
    </lineage>
</organism>